<name>A0AAV3XPX4_9CYAN</name>
<gene>
    <name evidence="1" type="ORF">MiSe_64950</name>
</gene>
<evidence type="ECO:0000313" key="2">
    <source>
        <dbReference type="Proteomes" id="UP001050975"/>
    </source>
</evidence>
<protein>
    <recommendedName>
        <fullName evidence="3">Transposase</fullName>
    </recommendedName>
</protein>
<evidence type="ECO:0008006" key="3">
    <source>
        <dbReference type="Google" id="ProtNLM"/>
    </source>
</evidence>
<sequence>MQQIGLKQFMAWVIELIPKIENHNLRTTLLETGFLRRRFFRETRFLCLSPENFDRRCQEQMHVTQCSTVAVAIWLVGSPFQWAVF</sequence>
<proteinExistence type="predicted"/>
<organism evidence="1 2">
    <name type="scientific">Microseira wollei NIES-4236</name>
    <dbReference type="NCBI Taxonomy" id="2530354"/>
    <lineage>
        <taxon>Bacteria</taxon>
        <taxon>Bacillati</taxon>
        <taxon>Cyanobacteriota</taxon>
        <taxon>Cyanophyceae</taxon>
        <taxon>Oscillatoriophycideae</taxon>
        <taxon>Aerosakkonematales</taxon>
        <taxon>Aerosakkonemataceae</taxon>
        <taxon>Microseira</taxon>
    </lineage>
</organism>
<evidence type="ECO:0000313" key="1">
    <source>
        <dbReference type="EMBL" id="GET41682.1"/>
    </source>
</evidence>
<dbReference type="Proteomes" id="UP001050975">
    <property type="component" value="Unassembled WGS sequence"/>
</dbReference>
<reference evidence="1" key="1">
    <citation type="submission" date="2019-10" db="EMBL/GenBank/DDBJ databases">
        <title>Draft genome sequece of Microseira wollei NIES-4236.</title>
        <authorList>
            <person name="Yamaguchi H."/>
            <person name="Suzuki S."/>
            <person name="Kawachi M."/>
        </authorList>
    </citation>
    <scope>NUCLEOTIDE SEQUENCE</scope>
    <source>
        <strain evidence="1">NIES-4236</strain>
    </source>
</reference>
<accession>A0AAV3XPX4</accession>
<keyword evidence="2" id="KW-1185">Reference proteome</keyword>
<dbReference type="EMBL" id="BLAY01000131">
    <property type="protein sequence ID" value="GET41682.1"/>
    <property type="molecule type" value="Genomic_DNA"/>
</dbReference>
<comment type="caution">
    <text evidence="1">The sequence shown here is derived from an EMBL/GenBank/DDBJ whole genome shotgun (WGS) entry which is preliminary data.</text>
</comment>
<dbReference type="AlphaFoldDB" id="A0AAV3XPX4"/>